<organism evidence="3 4">
    <name type="scientific">Thecamonas trahens ATCC 50062</name>
    <dbReference type="NCBI Taxonomy" id="461836"/>
    <lineage>
        <taxon>Eukaryota</taxon>
        <taxon>Apusozoa</taxon>
        <taxon>Apusomonadida</taxon>
        <taxon>Apusomonadidae</taxon>
        <taxon>Thecamonas</taxon>
    </lineage>
</organism>
<dbReference type="RefSeq" id="XP_013754960.1">
    <property type="nucleotide sequence ID" value="XM_013899506.1"/>
</dbReference>
<feature type="domain" description="PPM-type phosphatase" evidence="2">
    <location>
        <begin position="68"/>
        <end position="331"/>
    </location>
</feature>
<sequence>MSSSSSSSSSQSLPSQRDDFSASNPTVEAAAVLSDGTEGAMASESAVSVPAQPAEGTRVAVDFEYGIDVGVHAIRGVRPSMEDHHIIIPFAAESGSGPVDRNIKPRIAFCGVYDGHGGKRASEYVSKHLHNVIATSQHFAHRRIREAIEEGFAKVEEGWMSKAYEGNMEDGTTAVVALLVNNLLWVANVGDSECVLVRNGAPTCLSIVHNAKTNHAEEVRVVQAGGRIRRSRLVHPIWAVLNIGVTRSIGASSLKAGPNTDGKPSGLIAEPDINCVELTHEDEFLILACDGLWDVLSYQDAADFVSAALADGAPAADKGSLDNITALVVVFNMAGEVASEAGASAVEVAGAADDEGATSGGAVSEADDAP</sequence>
<gene>
    <name evidence="3" type="ORF">AMSG_09008</name>
</gene>
<dbReference type="Pfam" id="PF00481">
    <property type="entry name" value="PP2C"/>
    <property type="match status" value="1"/>
</dbReference>
<dbReference type="SUPFAM" id="SSF81606">
    <property type="entry name" value="PP2C-like"/>
    <property type="match status" value="1"/>
</dbReference>
<dbReference type="OrthoDB" id="10264738at2759"/>
<evidence type="ECO:0000259" key="2">
    <source>
        <dbReference type="PROSITE" id="PS51746"/>
    </source>
</evidence>
<dbReference type="SMART" id="SM00332">
    <property type="entry name" value="PP2Cc"/>
    <property type="match status" value="1"/>
</dbReference>
<dbReference type="EMBL" id="GL349476">
    <property type="protein sequence ID" value="KNC52858.1"/>
    <property type="molecule type" value="Genomic_DNA"/>
</dbReference>
<dbReference type="AlphaFoldDB" id="A0A0L0DN67"/>
<dbReference type="Proteomes" id="UP000054408">
    <property type="component" value="Unassembled WGS sequence"/>
</dbReference>
<protein>
    <submittedName>
        <fullName evidence="3">Protein phosphatase 2C isoform gamma</fullName>
    </submittedName>
</protein>
<feature type="compositionally biased region" description="Low complexity" evidence="1">
    <location>
        <begin position="1"/>
        <end position="12"/>
    </location>
</feature>
<evidence type="ECO:0000313" key="3">
    <source>
        <dbReference type="EMBL" id="KNC52858.1"/>
    </source>
</evidence>
<dbReference type="InterPro" id="IPR001932">
    <property type="entry name" value="PPM-type_phosphatase-like_dom"/>
</dbReference>
<dbReference type="GO" id="GO:0004722">
    <property type="term" value="F:protein serine/threonine phosphatase activity"/>
    <property type="evidence" value="ECO:0007669"/>
    <property type="project" value="InterPro"/>
</dbReference>
<dbReference type="CDD" id="cd00143">
    <property type="entry name" value="PP2Cc"/>
    <property type="match status" value="1"/>
</dbReference>
<reference evidence="3 4" key="1">
    <citation type="submission" date="2010-05" db="EMBL/GenBank/DDBJ databases">
        <title>The Genome Sequence of Thecamonas trahens ATCC 50062.</title>
        <authorList>
            <consortium name="The Broad Institute Genome Sequencing Platform"/>
            <person name="Russ C."/>
            <person name="Cuomo C."/>
            <person name="Shea T."/>
            <person name="Young S.K."/>
            <person name="Zeng Q."/>
            <person name="Koehrsen M."/>
            <person name="Haas B."/>
            <person name="Borodovsky M."/>
            <person name="Guigo R."/>
            <person name="Alvarado L."/>
            <person name="Berlin A."/>
            <person name="Bochicchio J."/>
            <person name="Borenstein D."/>
            <person name="Chapman S."/>
            <person name="Chen Z."/>
            <person name="Freedman E."/>
            <person name="Gellesch M."/>
            <person name="Goldberg J."/>
            <person name="Griggs A."/>
            <person name="Gujja S."/>
            <person name="Heilman E."/>
            <person name="Heiman D."/>
            <person name="Hepburn T."/>
            <person name="Howarth C."/>
            <person name="Jen D."/>
            <person name="Larson L."/>
            <person name="Mehta T."/>
            <person name="Park D."/>
            <person name="Pearson M."/>
            <person name="Roberts A."/>
            <person name="Saif S."/>
            <person name="Shenoy N."/>
            <person name="Sisk P."/>
            <person name="Stolte C."/>
            <person name="Sykes S."/>
            <person name="Thomson T."/>
            <person name="Walk T."/>
            <person name="White J."/>
            <person name="Yandava C."/>
            <person name="Burger G."/>
            <person name="Gray M.W."/>
            <person name="Holland P.W.H."/>
            <person name="King N."/>
            <person name="Lang F.B.F."/>
            <person name="Roger A.J."/>
            <person name="Ruiz-Trillo I."/>
            <person name="Lander E."/>
            <person name="Nusbaum C."/>
        </authorList>
    </citation>
    <scope>NUCLEOTIDE SEQUENCE [LARGE SCALE GENOMIC DNA]</scope>
    <source>
        <strain evidence="3 4">ATCC 50062</strain>
    </source>
</reference>
<keyword evidence="4" id="KW-1185">Reference proteome</keyword>
<dbReference type="eggNOG" id="KOG0698">
    <property type="taxonomic scope" value="Eukaryota"/>
</dbReference>
<feature type="region of interest" description="Disordered" evidence="1">
    <location>
        <begin position="1"/>
        <end position="32"/>
    </location>
</feature>
<dbReference type="InterPro" id="IPR036457">
    <property type="entry name" value="PPM-type-like_dom_sf"/>
</dbReference>
<dbReference type="Gene3D" id="3.60.40.10">
    <property type="entry name" value="PPM-type phosphatase domain"/>
    <property type="match status" value="1"/>
</dbReference>
<dbReference type="PANTHER" id="PTHR13832">
    <property type="entry name" value="PROTEIN PHOSPHATASE 2C"/>
    <property type="match status" value="1"/>
</dbReference>
<dbReference type="InterPro" id="IPR015655">
    <property type="entry name" value="PP2C"/>
</dbReference>
<dbReference type="STRING" id="461836.A0A0L0DN67"/>
<accession>A0A0L0DN67</accession>
<dbReference type="GeneID" id="25567568"/>
<proteinExistence type="predicted"/>
<evidence type="ECO:0000256" key="1">
    <source>
        <dbReference type="SAM" id="MobiDB-lite"/>
    </source>
</evidence>
<feature type="region of interest" description="Disordered" evidence="1">
    <location>
        <begin position="350"/>
        <end position="370"/>
    </location>
</feature>
<evidence type="ECO:0000313" key="4">
    <source>
        <dbReference type="Proteomes" id="UP000054408"/>
    </source>
</evidence>
<dbReference type="PROSITE" id="PS51746">
    <property type="entry name" value="PPM_2"/>
    <property type="match status" value="1"/>
</dbReference>
<dbReference type="OMA" id="KPRIAFC"/>
<dbReference type="PANTHER" id="PTHR13832:SF827">
    <property type="entry name" value="PROTEIN PHOSPHATASE 1L"/>
    <property type="match status" value="1"/>
</dbReference>
<name>A0A0L0DN67_THETB</name>